<protein>
    <recommendedName>
        <fullName evidence="6">DUF4179 domain-containing protein</fullName>
    </recommendedName>
</protein>
<dbReference type="Pfam" id="PF13786">
    <property type="entry name" value="DUF4179"/>
    <property type="match status" value="1"/>
</dbReference>
<evidence type="ECO:0000256" key="1">
    <source>
        <dbReference type="SAM" id="Phobius"/>
    </source>
</evidence>
<dbReference type="Pfam" id="PF18705">
    <property type="entry name" value="DUF5643"/>
    <property type="match status" value="1"/>
</dbReference>
<dbReference type="Gene3D" id="2.60.40.1640">
    <property type="entry name" value="Conserved domain protein"/>
    <property type="match status" value="1"/>
</dbReference>
<dbReference type="InterPro" id="IPR040680">
    <property type="entry name" value="DUF5643"/>
</dbReference>
<keyword evidence="5" id="KW-1185">Reference proteome</keyword>
<sequence length="390" mass="43396">MSTRSEVDDVQDVQLERIEQLIRNTPMAIDLTEPTMERYKNSNDSPGARHDKRQIITAIIASAAAFFIIVISGSFVSPTMAASIKHGLASIFNLSDDLGLKSAEDNGLVTHLEAKDTHQGLTLKVPLVTYDGSRVAIGLEQEQGQEQEQEQEQQQAAFGETDSEDGIINRISDIDLFIDGKSIQTFAPDSSNSIGILQYPGKDNNSSIMEFSDLHNQGGKAFPSNFNLGLNIKVSGIEEPFRIHIPVERNTGNFLVLQPSVSKHYKNFDFTIDKIELSPLTTTITTHLRLLGDAEFDVPTRSMGIDVFDEKGNKFNLLSGNGWNATGGTELVTEYRFNPFPSTPQKIIIKPYFMRFKKDKTSFQLDEDGYPIVDYIPELEVTLLCPPESR</sequence>
<dbReference type="EMBL" id="BMHF01000004">
    <property type="protein sequence ID" value="GGA32111.1"/>
    <property type="molecule type" value="Genomic_DNA"/>
</dbReference>
<feature type="transmembrane region" description="Helical" evidence="1">
    <location>
        <begin position="55"/>
        <end position="76"/>
    </location>
</feature>
<proteinExistence type="predicted"/>
<organism evidence="4 5">
    <name type="scientific">Paenibacillus physcomitrellae</name>
    <dbReference type="NCBI Taxonomy" id="1619311"/>
    <lineage>
        <taxon>Bacteria</taxon>
        <taxon>Bacillati</taxon>
        <taxon>Bacillota</taxon>
        <taxon>Bacilli</taxon>
        <taxon>Bacillales</taxon>
        <taxon>Paenibacillaceae</taxon>
        <taxon>Paenibacillus</taxon>
    </lineage>
</organism>
<feature type="domain" description="DUF5643" evidence="3">
    <location>
        <begin position="256"/>
        <end position="372"/>
    </location>
</feature>
<dbReference type="InterPro" id="IPR025436">
    <property type="entry name" value="DUF4179"/>
</dbReference>
<evidence type="ECO:0000259" key="2">
    <source>
        <dbReference type="Pfam" id="PF13786"/>
    </source>
</evidence>
<evidence type="ECO:0000313" key="5">
    <source>
        <dbReference type="Proteomes" id="UP000609323"/>
    </source>
</evidence>
<evidence type="ECO:0000259" key="3">
    <source>
        <dbReference type="Pfam" id="PF18705"/>
    </source>
</evidence>
<evidence type="ECO:0008006" key="6">
    <source>
        <dbReference type="Google" id="ProtNLM"/>
    </source>
</evidence>
<reference evidence="5" key="1">
    <citation type="journal article" date="2019" name="Int. J. Syst. Evol. Microbiol.">
        <title>The Global Catalogue of Microorganisms (GCM) 10K type strain sequencing project: providing services to taxonomists for standard genome sequencing and annotation.</title>
        <authorList>
            <consortium name="The Broad Institute Genomics Platform"/>
            <consortium name="The Broad Institute Genome Sequencing Center for Infectious Disease"/>
            <person name="Wu L."/>
            <person name="Ma J."/>
        </authorList>
    </citation>
    <scope>NUCLEOTIDE SEQUENCE [LARGE SCALE GENOMIC DNA]</scope>
    <source>
        <strain evidence="5">CGMCC 1.15044</strain>
    </source>
</reference>
<keyword evidence="1" id="KW-1133">Transmembrane helix</keyword>
<comment type="caution">
    <text evidence="4">The sequence shown here is derived from an EMBL/GenBank/DDBJ whole genome shotgun (WGS) entry which is preliminary data.</text>
</comment>
<dbReference type="RefSeq" id="WP_094095199.1">
    <property type="nucleotide sequence ID" value="NZ_BMHF01000004.1"/>
</dbReference>
<dbReference type="Gene3D" id="2.60.40.1630">
    <property type="entry name" value="bacillus anthracis domain"/>
    <property type="match status" value="1"/>
</dbReference>
<name>A0ABQ1FVR0_9BACL</name>
<evidence type="ECO:0000313" key="4">
    <source>
        <dbReference type="EMBL" id="GGA32111.1"/>
    </source>
</evidence>
<keyword evidence="1" id="KW-0812">Transmembrane</keyword>
<keyword evidence="1" id="KW-0472">Membrane</keyword>
<dbReference type="Proteomes" id="UP000609323">
    <property type="component" value="Unassembled WGS sequence"/>
</dbReference>
<gene>
    <name evidence="4" type="ORF">GCM10010917_16590</name>
</gene>
<accession>A0ABQ1FVR0</accession>
<feature type="domain" description="DUF4179" evidence="2">
    <location>
        <begin position="52"/>
        <end position="140"/>
    </location>
</feature>